<proteinExistence type="predicted"/>
<evidence type="ECO:0000313" key="1">
    <source>
        <dbReference type="EMBL" id="MBC1185874.1"/>
    </source>
</evidence>
<sequence>MPRLDKSHVTLGPDALLLDGESIDTSNHKGKIAFIYPAKRQQDGFPLPTLNFITSNNHVGMIIGTAFADLNHGSSYIIRMDLRSPSGGEVLTSHNLDGIPSNHIHPEYGTTFLSADMFFEVEESGTYSFSCELWEEMTTKVDEKSIFFNIHMVDENA</sequence>
<gene>
    <name evidence="1" type="ORF">HII27_09100</name>
</gene>
<accession>A0ABR6RRW5</accession>
<protein>
    <submittedName>
        <fullName evidence="1">Uncharacterized protein</fullName>
    </submittedName>
</protein>
<keyword evidence="2" id="KW-1185">Reference proteome</keyword>
<organism evidence="1 2">
    <name type="scientific">Kluyvera sichuanensis</name>
    <dbReference type="NCBI Taxonomy" id="2725494"/>
    <lineage>
        <taxon>Bacteria</taxon>
        <taxon>Pseudomonadati</taxon>
        <taxon>Pseudomonadota</taxon>
        <taxon>Gammaproteobacteria</taxon>
        <taxon>Enterobacterales</taxon>
        <taxon>Enterobacteriaceae</taxon>
        <taxon>Kluyvera</taxon>
    </lineage>
</organism>
<dbReference type="RefSeq" id="WP_185667598.1">
    <property type="nucleotide sequence ID" value="NZ_JABBJF010000006.1"/>
</dbReference>
<dbReference type="Proteomes" id="UP000607331">
    <property type="component" value="Unassembled WGS sequence"/>
</dbReference>
<comment type="caution">
    <text evidence="1">The sequence shown here is derived from an EMBL/GenBank/DDBJ whole genome shotgun (WGS) entry which is preliminary data.</text>
</comment>
<name>A0ABR6RRW5_9ENTR</name>
<dbReference type="EMBL" id="JABBJF010000006">
    <property type="protein sequence ID" value="MBC1185874.1"/>
    <property type="molecule type" value="Genomic_DNA"/>
</dbReference>
<reference evidence="1 2" key="1">
    <citation type="submission" date="2020-04" db="EMBL/GenBank/DDBJ databases">
        <title>The draft genome of Kluyvera sichuanensis strain SCKS090646.</title>
        <authorList>
            <person name="Wei L."/>
            <person name="Liu L."/>
            <person name="Feng Y."/>
            <person name="Zong Z."/>
        </authorList>
    </citation>
    <scope>NUCLEOTIDE SEQUENCE [LARGE SCALE GENOMIC DNA]</scope>
    <source>
        <strain evidence="1 2">090646</strain>
    </source>
</reference>
<evidence type="ECO:0000313" key="2">
    <source>
        <dbReference type="Proteomes" id="UP000607331"/>
    </source>
</evidence>